<gene>
    <name evidence="2" type="primary">Contig11924.g12759</name>
    <name evidence="2" type="ORF">STYLEM_16931</name>
</gene>
<dbReference type="OMA" id="RISQMIF"/>
<evidence type="ECO:0000256" key="1">
    <source>
        <dbReference type="SAM" id="MobiDB-lite"/>
    </source>
</evidence>
<dbReference type="InParanoid" id="A0A078B2T3"/>
<accession>A0A078B2T3</accession>
<feature type="compositionally biased region" description="Polar residues" evidence="1">
    <location>
        <begin position="91"/>
        <end position="106"/>
    </location>
</feature>
<dbReference type="OrthoDB" id="299584at2759"/>
<dbReference type="Proteomes" id="UP000039865">
    <property type="component" value="Unassembled WGS sequence"/>
</dbReference>
<feature type="region of interest" description="Disordered" evidence="1">
    <location>
        <begin position="1"/>
        <end position="26"/>
    </location>
</feature>
<evidence type="ECO:0000313" key="3">
    <source>
        <dbReference type="Proteomes" id="UP000039865"/>
    </source>
</evidence>
<feature type="compositionally biased region" description="Polar residues" evidence="1">
    <location>
        <begin position="361"/>
        <end position="373"/>
    </location>
</feature>
<sequence>MDKINNESPVQLRQQNTNKGQETKNVSPRLELIENNKISNVLSPQNQSRRESLIKDVKAETKTTDKKQYINQNVTIGLEQVKRVNPIAGPASTSDNQQTNRSSLKASQGDEKYSKLKQFQMAGQLQSFDIIWFDLVTKSRSLIQEITEPLIERQHDMRDKLQQTNRIIDDQDRRIKDMEYIVLQKGNRIDVFEQFQQKIEQVDQRGKEMNIALDLKITKSDQKMEEISFKLANYEKIMKSLLDRVLFEVEKVVVWDKLESHTTRLFEAENNNHTLHNYVDKYQQIRFQNQLTDTLMGVLSQKERRRLENYDSDKMPLLYKIALEDNGQITNIQKMIIQLNEKAKRETEEEEKKKKRRNIASEASKSQSDVNSTVGGGEFQFNKKGHSIGGQSKRGTSQFRNTIHTEEGFEIKSEESEVDEGRQSVAEMDDGISRKRSVINKTPRTALHKGSQWGQQSKATDDNYNYNLVDLIQSDFSIQEDDDDFDLTNEQLIKIMKIFLYKMNLTSKKIEFVKQDFNKTIENAQQQNQFYTKSTFEEISQFIHTLHSDFESFLKKHKKEHSEIVQKVNSIDQKANQADLSSQDIRQSVESYSTMLSCLVEFCNIEQALALQDEQDRQKIQLIGSKSTLKGEKPSNDYNQLQQQFQGFGGINFNASLNQGMSIGGTTTNIHNNFGIKSTYRSRMSNIKIKNASNVQNDEFLQSLSVREESQPDLNDITMQGQTNKNVIEIDKNCLACQGQSSHIIQQFKMACLSYTPSLVVYRNEKFSRQSLMQMRNILMQKCEEVINENYLLFKDRGLQTQKVFKDLVQYFQGKNITDGQFIAHDGKKNREKLNKSMIINMKAGQNEASRNFSQSRNIPGTVNSSGLHSQLGQNAPSLYQTQKTADPESNIRLFKLRQNNNQHYETMIPQNTSKSSKSQQRRQSNKSNINNLNNNQGDNPLDEVKTIGKNDDKNLTFHNRFASLQVTNHELNLPSINLI</sequence>
<feature type="region of interest" description="Disordered" evidence="1">
    <location>
        <begin position="907"/>
        <end position="948"/>
    </location>
</feature>
<feature type="region of interest" description="Disordered" evidence="1">
    <location>
        <begin position="87"/>
        <end position="110"/>
    </location>
</feature>
<feature type="compositionally biased region" description="Basic and acidic residues" evidence="1">
    <location>
        <begin position="342"/>
        <end position="352"/>
    </location>
</feature>
<reference evidence="2 3" key="1">
    <citation type="submission" date="2014-06" db="EMBL/GenBank/DDBJ databases">
        <authorList>
            <person name="Swart Estienne"/>
        </authorList>
    </citation>
    <scope>NUCLEOTIDE SEQUENCE [LARGE SCALE GENOMIC DNA]</scope>
    <source>
        <strain evidence="2 3">130c</strain>
    </source>
</reference>
<dbReference type="AlphaFoldDB" id="A0A078B2T3"/>
<keyword evidence="3" id="KW-1185">Reference proteome</keyword>
<feature type="compositionally biased region" description="Low complexity" evidence="1">
    <location>
        <begin position="926"/>
        <end position="940"/>
    </location>
</feature>
<feature type="region of interest" description="Disordered" evidence="1">
    <location>
        <begin position="847"/>
        <end position="873"/>
    </location>
</feature>
<protein>
    <submittedName>
        <fullName evidence="2">Uncharacterized protein</fullName>
    </submittedName>
</protein>
<feature type="region of interest" description="Disordered" evidence="1">
    <location>
        <begin position="342"/>
        <end position="400"/>
    </location>
</feature>
<name>A0A078B2T3_STYLE</name>
<evidence type="ECO:0000313" key="2">
    <source>
        <dbReference type="EMBL" id="CDW87818.1"/>
    </source>
</evidence>
<organism evidence="2 3">
    <name type="scientific">Stylonychia lemnae</name>
    <name type="common">Ciliate</name>
    <dbReference type="NCBI Taxonomy" id="5949"/>
    <lineage>
        <taxon>Eukaryota</taxon>
        <taxon>Sar</taxon>
        <taxon>Alveolata</taxon>
        <taxon>Ciliophora</taxon>
        <taxon>Intramacronucleata</taxon>
        <taxon>Spirotrichea</taxon>
        <taxon>Stichotrichia</taxon>
        <taxon>Sporadotrichida</taxon>
        <taxon>Oxytrichidae</taxon>
        <taxon>Stylonychinae</taxon>
        <taxon>Stylonychia</taxon>
    </lineage>
</organism>
<dbReference type="EMBL" id="CCKQ01015967">
    <property type="protein sequence ID" value="CDW87818.1"/>
    <property type="molecule type" value="Genomic_DNA"/>
</dbReference>
<feature type="compositionally biased region" description="Polar residues" evidence="1">
    <location>
        <begin position="389"/>
        <end position="400"/>
    </location>
</feature>
<proteinExistence type="predicted"/>